<dbReference type="InterPro" id="IPR027417">
    <property type="entry name" value="P-loop_NTPase"/>
</dbReference>
<proteinExistence type="predicted"/>
<dbReference type="AlphaFoldDB" id="A0A0C3Q4I8"/>
<feature type="binding site" evidence="5">
    <location>
        <position position="60"/>
    </location>
    <ligand>
        <name>Mg(2+)</name>
        <dbReference type="ChEBI" id="CHEBI:18420"/>
    </ligand>
</feature>
<feature type="region of interest" description="Disordered" evidence="6">
    <location>
        <begin position="105"/>
        <end position="144"/>
    </location>
</feature>
<feature type="binding site" evidence="4">
    <location>
        <begin position="56"/>
        <end position="61"/>
    </location>
    <ligand>
        <name>GTP</name>
        <dbReference type="ChEBI" id="CHEBI:37565"/>
    </ligand>
</feature>
<evidence type="ECO:0000313" key="7">
    <source>
        <dbReference type="EMBL" id="KIO18216.1"/>
    </source>
</evidence>
<dbReference type="EMBL" id="KN823303">
    <property type="protein sequence ID" value="KIO18216.1"/>
    <property type="molecule type" value="Genomic_DNA"/>
</dbReference>
<feature type="compositionally biased region" description="Low complexity" evidence="6">
    <location>
        <begin position="265"/>
        <end position="280"/>
    </location>
</feature>
<keyword evidence="2 4" id="KW-0342">GTP-binding</keyword>
<evidence type="ECO:0000256" key="2">
    <source>
        <dbReference type="ARBA" id="ARBA00023134"/>
    </source>
</evidence>
<dbReference type="InterPro" id="IPR011025">
    <property type="entry name" value="GproteinA_insert"/>
</dbReference>
<dbReference type="GO" id="GO:0003924">
    <property type="term" value="F:GTPase activity"/>
    <property type="evidence" value="ECO:0007669"/>
    <property type="project" value="InterPro"/>
</dbReference>
<dbReference type="HOGENOM" id="CLU_994641_0_0_1"/>
<evidence type="ECO:0000256" key="4">
    <source>
        <dbReference type="PIRSR" id="PIRSR601019-1"/>
    </source>
</evidence>
<keyword evidence="5" id="KW-0460">Magnesium</keyword>
<dbReference type="STRING" id="1051891.A0A0C3Q4I8"/>
<protein>
    <submittedName>
        <fullName evidence="7">Uncharacterized protein</fullName>
    </submittedName>
</protein>
<organism evidence="7 8">
    <name type="scientific">Tulasnella calospora MUT 4182</name>
    <dbReference type="NCBI Taxonomy" id="1051891"/>
    <lineage>
        <taxon>Eukaryota</taxon>
        <taxon>Fungi</taxon>
        <taxon>Dikarya</taxon>
        <taxon>Basidiomycota</taxon>
        <taxon>Agaricomycotina</taxon>
        <taxon>Agaricomycetes</taxon>
        <taxon>Cantharellales</taxon>
        <taxon>Tulasnellaceae</taxon>
        <taxon>Tulasnella</taxon>
    </lineage>
</organism>
<evidence type="ECO:0000256" key="3">
    <source>
        <dbReference type="ARBA" id="ARBA00023224"/>
    </source>
</evidence>
<name>A0A0C3Q4I8_9AGAM</name>
<evidence type="ECO:0000313" key="8">
    <source>
        <dbReference type="Proteomes" id="UP000054248"/>
    </source>
</evidence>
<dbReference type="InterPro" id="IPR001019">
    <property type="entry name" value="Gprotein_alpha_su"/>
</dbReference>
<evidence type="ECO:0000256" key="1">
    <source>
        <dbReference type="ARBA" id="ARBA00022741"/>
    </source>
</evidence>
<dbReference type="GO" id="GO:0007186">
    <property type="term" value="P:G protein-coupled receptor signaling pathway"/>
    <property type="evidence" value="ECO:0007669"/>
    <property type="project" value="InterPro"/>
</dbReference>
<feature type="region of interest" description="Disordered" evidence="6">
    <location>
        <begin position="191"/>
        <end position="222"/>
    </location>
</feature>
<keyword evidence="8" id="KW-1185">Reference proteome</keyword>
<dbReference type="SUPFAM" id="SSF47895">
    <property type="entry name" value="Transducin (alpha subunit), insertion domain"/>
    <property type="match status" value="1"/>
</dbReference>
<feature type="compositionally biased region" description="Gly residues" evidence="6">
    <location>
        <begin position="193"/>
        <end position="209"/>
    </location>
</feature>
<gene>
    <name evidence="7" type="ORF">M407DRAFT_32105</name>
</gene>
<dbReference type="Gene3D" id="1.10.400.10">
    <property type="entry name" value="GI Alpha 1, domain 2-like"/>
    <property type="match status" value="1"/>
</dbReference>
<evidence type="ECO:0000256" key="5">
    <source>
        <dbReference type="PIRSR" id="PIRSR601019-2"/>
    </source>
</evidence>
<keyword evidence="5" id="KW-0479">Metal-binding</keyword>
<dbReference type="GO" id="GO:0046872">
    <property type="term" value="F:metal ion binding"/>
    <property type="evidence" value="ECO:0007669"/>
    <property type="project" value="UniProtKB-KW"/>
</dbReference>
<feature type="region of interest" description="Disordered" evidence="6">
    <location>
        <begin position="261"/>
        <end position="280"/>
    </location>
</feature>
<reference evidence="8" key="2">
    <citation type="submission" date="2015-01" db="EMBL/GenBank/DDBJ databases">
        <title>Evolutionary Origins and Diversification of the Mycorrhizal Mutualists.</title>
        <authorList>
            <consortium name="DOE Joint Genome Institute"/>
            <consortium name="Mycorrhizal Genomics Consortium"/>
            <person name="Kohler A."/>
            <person name="Kuo A."/>
            <person name="Nagy L.G."/>
            <person name="Floudas D."/>
            <person name="Copeland A."/>
            <person name="Barry K.W."/>
            <person name="Cichocki N."/>
            <person name="Veneault-Fourrey C."/>
            <person name="LaButti K."/>
            <person name="Lindquist E.A."/>
            <person name="Lipzen A."/>
            <person name="Lundell T."/>
            <person name="Morin E."/>
            <person name="Murat C."/>
            <person name="Riley R."/>
            <person name="Ohm R."/>
            <person name="Sun H."/>
            <person name="Tunlid A."/>
            <person name="Henrissat B."/>
            <person name="Grigoriev I.V."/>
            <person name="Hibbett D.S."/>
            <person name="Martin F."/>
        </authorList>
    </citation>
    <scope>NUCLEOTIDE SEQUENCE [LARGE SCALE GENOMIC DNA]</scope>
    <source>
        <strain evidence="8">MUT 4182</strain>
    </source>
</reference>
<evidence type="ECO:0000256" key="6">
    <source>
        <dbReference type="SAM" id="MobiDB-lite"/>
    </source>
</evidence>
<reference evidence="7 8" key="1">
    <citation type="submission" date="2014-04" db="EMBL/GenBank/DDBJ databases">
        <authorList>
            <consortium name="DOE Joint Genome Institute"/>
            <person name="Kuo A."/>
            <person name="Girlanda M."/>
            <person name="Perotto S."/>
            <person name="Kohler A."/>
            <person name="Nagy L.G."/>
            <person name="Floudas D."/>
            <person name="Copeland A."/>
            <person name="Barry K.W."/>
            <person name="Cichocki N."/>
            <person name="Veneault-Fourrey C."/>
            <person name="LaButti K."/>
            <person name="Lindquist E.A."/>
            <person name="Lipzen A."/>
            <person name="Lundell T."/>
            <person name="Morin E."/>
            <person name="Murat C."/>
            <person name="Sun H."/>
            <person name="Tunlid A."/>
            <person name="Henrissat B."/>
            <person name="Grigoriev I.V."/>
            <person name="Hibbett D.S."/>
            <person name="Martin F."/>
            <person name="Nordberg H.P."/>
            <person name="Cantor M.N."/>
            <person name="Hua S.X."/>
        </authorList>
    </citation>
    <scope>NUCLEOTIDE SEQUENCE [LARGE SCALE GENOMIC DNA]</scope>
    <source>
        <strain evidence="7 8">MUT 4182</strain>
    </source>
</reference>
<dbReference type="OrthoDB" id="5817230at2759"/>
<keyword evidence="3" id="KW-0807">Transducer</keyword>
<dbReference type="Pfam" id="PF00503">
    <property type="entry name" value="G-alpha"/>
    <property type="match status" value="1"/>
</dbReference>
<accession>A0A0C3Q4I8</accession>
<dbReference type="GO" id="GO:0005525">
    <property type="term" value="F:GTP binding"/>
    <property type="evidence" value="ECO:0007669"/>
    <property type="project" value="UniProtKB-KW"/>
</dbReference>
<dbReference type="Gene3D" id="3.40.50.300">
    <property type="entry name" value="P-loop containing nucleotide triphosphate hydrolases"/>
    <property type="match status" value="1"/>
</dbReference>
<sequence>MIRDRTTSPVPAPGGIFSVTGDARLQRPVAWDRMFDVLPNGGSRAVQSPRAPCHSESSKSTCLKQFQLLHAPASFTAERDLWKAIIYLNLVKPIRKVLDAISHDDDTFSDDGDNSPTTVKPPSKEALRSGTPISFFPDEDPNSPEQLLIKRLAGPDEEEATQFGSWAPHPTSSTSRIKEVFVQSSSNWKRGLFSGGHGGAKGKEGGSGAEGERKSAEKDDPFGIVNACRDNMVTLWKDQSVQGILRRKGLEEMPGLYLNDIPRITTKTTHPPTKTSSTRA</sequence>
<dbReference type="Proteomes" id="UP000054248">
    <property type="component" value="Unassembled WGS sequence"/>
</dbReference>
<dbReference type="GO" id="GO:0031683">
    <property type="term" value="F:G-protein beta/gamma-subunit complex binding"/>
    <property type="evidence" value="ECO:0007669"/>
    <property type="project" value="InterPro"/>
</dbReference>
<keyword evidence="1 4" id="KW-0547">Nucleotide-binding</keyword>
<feature type="compositionally biased region" description="Basic and acidic residues" evidence="6">
    <location>
        <begin position="210"/>
        <end position="221"/>
    </location>
</feature>